<evidence type="ECO:0000259" key="1">
    <source>
        <dbReference type="PROSITE" id="PS51750"/>
    </source>
</evidence>
<gene>
    <name evidence="2" type="primary">107980623</name>
</gene>
<dbReference type="InterPro" id="IPR003497">
    <property type="entry name" value="BRO_N_domain"/>
</dbReference>
<reference evidence="2" key="1">
    <citation type="submission" date="2021-01" db="UniProtKB">
        <authorList>
            <consortium name="EnsemblMetazoa"/>
        </authorList>
    </citation>
    <scope>IDENTIFICATION</scope>
</reference>
<feature type="domain" description="Bro-N" evidence="1">
    <location>
        <begin position="16"/>
        <end position="119"/>
    </location>
</feature>
<dbReference type="KEGG" id="nvi:107980623"/>
<name>A0A7M7ITZ6_NASVI</name>
<evidence type="ECO:0000313" key="3">
    <source>
        <dbReference type="Proteomes" id="UP000002358"/>
    </source>
</evidence>
<dbReference type="PROSITE" id="PS51750">
    <property type="entry name" value="BRO_N"/>
    <property type="match status" value="1"/>
</dbReference>
<dbReference type="AlphaFoldDB" id="A0A7M7ITZ6"/>
<accession>A0A7M7ITZ6</accession>
<organism evidence="2 3">
    <name type="scientific">Nasonia vitripennis</name>
    <name type="common">Parasitic wasp</name>
    <dbReference type="NCBI Taxonomy" id="7425"/>
    <lineage>
        <taxon>Eukaryota</taxon>
        <taxon>Metazoa</taxon>
        <taxon>Ecdysozoa</taxon>
        <taxon>Arthropoda</taxon>
        <taxon>Hexapoda</taxon>
        <taxon>Insecta</taxon>
        <taxon>Pterygota</taxon>
        <taxon>Neoptera</taxon>
        <taxon>Endopterygota</taxon>
        <taxon>Hymenoptera</taxon>
        <taxon>Apocrita</taxon>
        <taxon>Proctotrupomorpha</taxon>
        <taxon>Chalcidoidea</taxon>
        <taxon>Pteromalidae</taxon>
        <taxon>Pteromalinae</taxon>
        <taxon>Nasonia</taxon>
    </lineage>
</organism>
<protein>
    <recommendedName>
        <fullName evidence="1">Bro-N domain-containing protein</fullName>
    </recommendedName>
</protein>
<dbReference type="Pfam" id="PF02498">
    <property type="entry name" value="Bro-N"/>
    <property type="match status" value="1"/>
</dbReference>
<proteinExistence type="predicted"/>
<dbReference type="InParanoid" id="A0A7M7ITZ6"/>
<dbReference type="EnsemblMetazoa" id="XM_016981535">
    <property type="protein sequence ID" value="XP_016837024"/>
    <property type="gene ID" value="LOC107980623"/>
</dbReference>
<evidence type="ECO:0000313" key="2">
    <source>
        <dbReference type="EnsemblMetazoa" id="XP_016837024"/>
    </source>
</evidence>
<dbReference type="Proteomes" id="UP000002358">
    <property type="component" value="Chromosome 1"/>
</dbReference>
<keyword evidence="3" id="KW-1185">Reference proteome</keyword>
<sequence>MAAAINAEVRGALSILAKLQRLLPIATDDSGVQWFDANQVCKLLGYSKYTPLSSLNLIKKENGSCVKTITSGNALTKVINKEGIMLVIMTTTNIRVKDEETNKFWLLRSFLTETIQSQTDILFFGGQAKPPVPQIEKRPAQLPHATLNIIKFKEILNKFDLKFDESDQKFKAYDEKFDDIDKQLKDLQKKKIRIYLFIK</sequence>
<dbReference type="SMR" id="A0A7M7ITZ6"/>